<dbReference type="RefSeq" id="WP_147138527.1">
    <property type="nucleotide sequence ID" value="NZ_BAABIJ010000002.1"/>
</dbReference>
<organism evidence="1 2">
    <name type="scientific">Stackebrandtia albiflava</name>
    <dbReference type="NCBI Taxonomy" id="406432"/>
    <lineage>
        <taxon>Bacteria</taxon>
        <taxon>Bacillati</taxon>
        <taxon>Actinomycetota</taxon>
        <taxon>Actinomycetes</taxon>
        <taxon>Glycomycetales</taxon>
        <taxon>Glycomycetaceae</taxon>
        <taxon>Stackebrandtia</taxon>
    </lineage>
</organism>
<comment type="caution">
    <text evidence="1">The sequence shown here is derived from an EMBL/GenBank/DDBJ whole genome shotgun (WGS) entry which is preliminary data.</text>
</comment>
<dbReference type="Proteomes" id="UP000321617">
    <property type="component" value="Unassembled WGS sequence"/>
</dbReference>
<sequence length="63" mass="6958">MKMFDRIRKTADNALDAVIRQGSAAARECDCVRVSGGWQKRCVINGRIVVIGTYPTQSRCLTA</sequence>
<evidence type="ECO:0000313" key="1">
    <source>
        <dbReference type="EMBL" id="TWJ11867.1"/>
    </source>
</evidence>
<accession>A0A562V233</accession>
<proteinExistence type="predicted"/>
<reference evidence="1 2" key="1">
    <citation type="journal article" date="2013" name="Stand. Genomic Sci.">
        <title>Genomic Encyclopedia of Type Strains, Phase I: The one thousand microbial genomes (KMG-I) project.</title>
        <authorList>
            <person name="Kyrpides N.C."/>
            <person name="Woyke T."/>
            <person name="Eisen J.A."/>
            <person name="Garrity G."/>
            <person name="Lilburn T.G."/>
            <person name="Beck B.J."/>
            <person name="Whitman W.B."/>
            <person name="Hugenholtz P."/>
            <person name="Klenk H.P."/>
        </authorList>
    </citation>
    <scope>NUCLEOTIDE SEQUENCE [LARGE SCALE GENOMIC DNA]</scope>
    <source>
        <strain evidence="1 2">DSM 45044</strain>
    </source>
</reference>
<dbReference type="AlphaFoldDB" id="A0A562V233"/>
<dbReference type="EMBL" id="VLLL01000006">
    <property type="protein sequence ID" value="TWJ11867.1"/>
    <property type="molecule type" value="Genomic_DNA"/>
</dbReference>
<gene>
    <name evidence="1" type="ORF">LX16_2604</name>
</gene>
<protein>
    <submittedName>
        <fullName evidence="1">Uncharacterized protein</fullName>
    </submittedName>
</protein>
<keyword evidence="2" id="KW-1185">Reference proteome</keyword>
<name>A0A562V233_9ACTN</name>
<evidence type="ECO:0000313" key="2">
    <source>
        <dbReference type="Proteomes" id="UP000321617"/>
    </source>
</evidence>